<evidence type="ECO:0000313" key="2">
    <source>
        <dbReference type="Proteomes" id="UP000030764"/>
    </source>
</evidence>
<organism evidence="1 2">
    <name type="scientific">Trichuris suis</name>
    <name type="common">pig whipworm</name>
    <dbReference type="NCBI Taxonomy" id="68888"/>
    <lineage>
        <taxon>Eukaryota</taxon>
        <taxon>Metazoa</taxon>
        <taxon>Ecdysozoa</taxon>
        <taxon>Nematoda</taxon>
        <taxon>Enoplea</taxon>
        <taxon>Dorylaimia</taxon>
        <taxon>Trichinellida</taxon>
        <taxon>Trichuridae</taxon>
        <taxon>Trichuris</taxon>
    </lineage>
</organism>
<keyword evidence="2" id="KW-1185">Reference proteome</keyword>
<proteinExistence type="predicted"/>
<evidence type="ECO:0000313" key="1">
    <source>
        <dbReference type="EMBL" id="KFD52270.1"/>
    </source>
</evidence>
<sequence>MEMPVELCRPKTSLRLLKDDNAQLRRRSNCWLAAKSLPNKCINGIICKLTLLLIEPIKSSSLARLSPLTTKPGADRLGSLHMIKRSQIAFFSNEVASMLSCYSVLKPWQMEVAFVLAIFDQVNTCARIAHHAQRWFMARYGSLPIIGCRRADLCQVGSSNKCCKFAGR</sequence>
<dbReference type="Proteomes" id="UP000030764">
    <property type="component" value="Unassembled WGS sequence"/>
</dbReference>
<gene>
    <name evidence="1" type="ORF">M513_06833</name>
</gene>
<protein>
    <submittedName>
        <fullName evidence="1">Uncharacterized protein</fullName>
    </submittedName>
</protein>
<dbReference type="AlphaFoldDB" id="A0A085M4X4"/>
<dbReference type="EMBL" id="KL363229">
    <property type="protein sequence ID" value="KFD52270.1"/>
    <property type="molecule type" value="Genomic_DNA"/>
</dbReference>
<reference evidence="1 2" key="1">
    <citation type="journal article" date="2014" name="Nat. Genet.">
        <title>Genome and transcriptome of the porcine whipworm Trichuris suis.</title>
        <authorList>
            <person name="Jex A.R."/>
            <person name="Nejsum P."/>
            <person name="Schwarz E.M."/>
            <person name="Hu L."/>
            <person name="Young N.D."/>
            <person name="Hall R.S."/>
            <person name="Korhonen P.K."/>
            <person name="Liao S."/>
            <person name="Thamsborg S."/>
            <person name="Xia J."/>
            <person name="Xu P."/>
            <person name="Wang S."/>
            <person name="Scheerlinck J.P."/>
            <person name="Hofmann A."/>
            <person name="Sternberg P.W."/>
            <person name="Wang J."/>
            <person name="Gasser R.B."/>
        </authorList>
    </citation>
    <scope>NUCLEOTIDE SEQUENCE [LARGE SCALE GENOMIC DNA]</scope>
    <source>
        <strain evidence="1">DCEP-RM93M</strain>
    </source>
</reference>
<accession>A0A085M4X4</accession>
<name>A0A085M4X4_9BILA</name>